<evidence type="ECO:0000256" key="1">
    <source>
        <dbReference type="ARBA" id="ARBA00022737"/>
    </source>
</evidence>
<dbReference type="InterPro" id="IPR050611">
    <property type="entry name" value="ABCF"/>
</dbReference>
<feature type="domain" description="ABC transporter" evidence="5">
    <location>
        <begin position="8"/>
        <end position="227"/>
    </location>
</feature>
<dbReference type="InterPro" id="IPR017871">
    <property type="entry name" value="ABC_transporter-like_CS"/>
</dbReference>
<dbReference type="AlphaFoldDB" id="A0A1G2BEX0"/>
<dbReference type="EMBL" id="MHKI01000012">
    <property type="protein sequence ID" value="OGY87099.1"/>
    <property type="molecule type" value="Genomic_DNA"/>
</dbReference>
<dbReference type="SUPFAM" id="SSF52540">
    <property type="entry name" value="P-loop containing nucleoside triphosphate hydrolases"/>
    <property type="match status" value="2"/>
</dbReference>
<evidence type="ECO:0000259" key="5">
    <source>
        <dbReference type="PROSITE" id="PS50893"/>
    </source>
</evidence>
<feature type="domain" description="ABC transporter" evidence="5">
    <location>
        <begin position="296"/>
        <end position="481"/>
    </location>
</feature>
<feature type="coiled-coil region" evidence="4">
    <location>
        <begin position="215"/>
        <end position="277"/>
    </location>
</feature>
<dbReference type="PROSITE" id="PS50893">
    <property type="entry name" value="ABC_TRANSPORTER_2"/>
    <property type="match status" value="2"/>
</dbReference>
<evidence type="ECO:0000256" key="4">
    <source>
        <dbReference type="SAM" id="Coils"/>
    </source>
</evidence>
<reference evidence="6 7" key="1">
    <citation type="journal article" date="2016" name="Nat. Commun.">
        <title>Thousands of microbial genomes shed light on interconnected biogeochemical processes in an aquifer system.</title>
        <authorList>
            <person name="Anantharaman K."/>
            <person name="Brown C.T."/>
            <person name="Hug L.A."/>
            <person name="Sharon I."/>
            <person name="Castelle C.J."/>
            <person name="Probst A.J."/>
            <person name="Thomas B.C."/>
            <person name="Singh A."/>
            <person name="Wilkins M.J."/>
            <person name="Karaoz U."/>
            <person name="Brodie E.L."/>
            <person name="Williams K.H."/>
            <person name="Hubbard S.S."/>
            <person name="Banfield J.F."/>
        </authorList>
    </citation>
    <scope>NUCLEOTIDE SEQUENCE [LARGE SCALE GENOMIC DNA]</scope>
</reference>
<comment type="caution">
    <text evidence="6">The sequence shown here is derived from an EMBL/GenBank/DDBJ whole genome shotgun (WGS) entry which is preliminary data.</text>
</comment>
<dbReference type="SMART" id="SM00382">
    <property type="entry name" value="AAA"/>
    <property type="match status" value="2"/>
</dbReference>
<dbReference type="Gene3D" id="3.40.50.300">
    <property type="entry name" value="P-loop containing nucleotide triphosphate hydrolases"/>
    <property type="match status" value="2"/>
</dbReference>
<dbReference type="Pfam" id="PF00005">
    <property type="entry name" value="ABC_tran"/>
    <property type="match status" value="2"/>
</dbReference>
<keyword evidence="2" id="KW-0547">Nucleotide-binding</keyword>
<gene>
    <name evidence="6" type="ORF">A2319_02750</name>
</gene>
<dbReference type="InterPro" id="IPR003439">
    <property type="entry name" value="ABC_transporter-like_ATP-bd"/>
</dbReference>
<keyword evidence="3" id="KW-0067">ATP-binding</keyword>
<keyword evidence="4" id="KW-0175">Coiled coil</keyword>
<evidence type="ECO:0000313" key="6">
    <source>
        <dbReference type="EMBL" id="OGY87099.1"/>
    </source>
</evidence>
<dbReference type="PANTHER" id="PTHR19211:SF14">
    <property type="entry name" value="ATP-BINDING CASSETTE SUB-FAMILY F MEMBER 1"/>
    <property type="match status" value="1"/>
</dbReference>
<evidence type="ECO:0000256" key="3">
    <source>
        <dbReference type="ARBA" id="ARBA00022840"/>
    </source>
</evidence>
<dbReference type="Proteomes" id="UP000176420">
    <property type="component" value="Unassembled WGS sequence"/>
</dbReference>
<keyword evidence="1" id="KW-0677">Repeat</keyword>
<accession>A0A1G2BEX0</accession>
<sequence length="484" mass="54700">MEHGDVIIRFEQVSFRYSNKKIILDEANFSIRENEKITIMGQNGAGKSTVFKLITGALAPDEGSVHLKNSATIGMALQVMPREYLSLTVKEFFEKVFIGKQYDLDRHITKVLAVVHLSIPSDRTIEWLSGGQQARLLLAQALIQNPDILLLDEPTNNLDAQGIDHLTQFLIAYEKTAIVISHDANFLNSFTQGVLHLDIFNHQTHKFVGDYFDVVEEISAQIDREQRKNAQLRKNLIDRKEKVNFFSHKGGKMRKLASKLREEIQDSENAMVNVQQEDKTIRPFIIPAQETSNPLVRIKSISVLKNEMPVDKEVDIVLRRKECLHIIGPNGIGKTTLLETLAGQKTAGFTIAEDVRTGYYRQDFSGLQFDKTPYEALKKAQIQGGEKEIYSAAAHFLLNAELLHHPIGSLSEGQKGLLCYARFLLQQPGLLILDEPTNHINFRHLPIIAESLNNFEGAIIVVSHDQEFVSQLEIDQTLDLESLR</sequence>
<dbReference type="GO" id="GO:0005524">
    <property type="term" value="F:ATP binding"/>
    <property type="evidence" value="ECO:0007669"/>
    <property type="project" value="UniProtKB-KW"/>
</dbReference>
<dbReference type="PANTHER" id="PTHR19211">
    <property type="entry name" value="ATP-BINDING TRANSPORT PROTEIN-RELATED"/>
    <property type="match status" value="1"/>
</dbReference>
<dbReference type="CDD" id="cd03221">
    <property type="entry name" value="ABCF_EF-3"/>
    <property type="match status" value="1"/>
</dbReference>
<name>A0A1G2BEX0_9BACT</name>
<evidence type="ECO:0000256" key="2">
    <source>
        <dbReference type="ARBA" id="ARBA00022741"/>
    </source>
</evidence>
<dbReference type="InterPro" id="IPR003593">
    <property type="entry name" value="AAA+_ATPase"/>
</dbReference>
<proteinExistence type="predicted"/>
<evidence type="ECO:0000313" key="7">
    <source>
        <dbReference type="Proteomes" id="UP000176420"/>
    </source>
</evidence>
<dbReference type="InterPro" id="IPR027417">
    <property type="entry name" value="P-loop_NTPase"/>
</dbReference>
<dbReference type="PROSITE" id="PS00211">
    <property type="entry name" value="ABC_TRANSPORTER_1"/>
    <property type="match status" value="1"/>
</dbReference>
<dbReference type="GO" id="GO:0016887">
    <property type="term" value="F:ATP hydrolysis activity"/>
    <property type="evidence" value="ECO:0007669"/>
    <property type="project" value="InterPro"/>
</dbReference>
<protein>
    <recommendedName>
        <fullName evidence="5">ABC transporter domain-containing protein</fullName>
    </recommendedName>
</protein>
<organism evidence="6 7">
    <name type="scientific">Candidatus Kerfeldbacteria bacterium RIFOXYB2_FULL_38_14</name>
    <dbReference type="NCBI Taxonomy" id="1798547"/>
    <lineage>
        <taxon>Bacteria</taxon>
        <taxon>Candidatus Kerfeldiibacteriota</taxon>
    </lineage>
</organism>